<keyword evidence="1" id="KW-0175">Coiled coil</keyword>
<organism evidence="2 3">
    <name type="scientific">Pseudoduganella aquatica</name>
    <dbReference type="NCBI Taxonomy" id="2660641"/>
    <lineage>
        <taxon>Bacteria</taxon>
        <taxon>Pseudomonadati</taxon>
        <taxon>Pseudomonadota</taxon>
        <taxon>Betaproteobacteria</taxon>
        <taxon>Burkholderiales</taxon>
        <taxon>Oxalobacteraceae</taxon>
        <taxon>Telluria group</taxon>
        <taxon>Pseudoduganella</taxon>
    </lineage>
</organism>
<evidence type="ECO:0000313" key="2">
    <source>
        <dbReference type="EMBL" id="MYN07970.1"/>
    </source>
</evidence>
<protein>
    <submittedName>
        <fullName evidence="2">Uncharacterized protein</fullName>
    </submittedName>
</protein>
<sequence length="164" mass="18347">MADVSREEMDAKLGTQQAWANGLIAEMRASLEGHVRLAQEREKASQLRMKRFEMVMEARMSRSEQRSERQIEQFAKLVASVRATVIVTGITATIAFASLVAGFQANTLAALSTGKEAAQILAEAQKQNQQAMQEMHRQVAIIIEIAEELKAQKTEKNRPRQPRP</sequence>
<gene>
    <name evidence="2" type="ORF">GTP77_11560</name>
</gene>
<dbReference type="AlphaFoldDB" id="A0A7X4HCZ9"/>
<comment type="caution">
    <text evidence="2">The sequence shown here is derived from an EMBL/GenBank/DDBJ whole genome shotgun (WGS) entry which is preliminary data.</text>
</comment>
<dbReference type="Proteomes" id="UP000450676">
    <property type="component" value="Unassembled WGS sequence"/>
</dbReference>
<dbReference type="RefSeq" id="WP_161072309.1">
    <property type="nucleotide sequence ID" value="NZ_WWCU01000010.1"/>
</dbReference>
<reference evidence="2 3" key="1">
    <citation type="submission" date="2019-12" db="EMBL/GenBank/DDBJ databases">
        <title>Novel species isolated from a subtropical stream in China.</title>
        <authorList>
            <person name="Lu H."/>
        </authorList>
    </citation>
    <scope>NUCLEOTIDE SEQUENCE [LARGE SCALE GENOMIC DNA]</scope>
    <source>
        <strain evidence="2 3">FT127W</strain>
    </source>
</reference>
<feature type="coiled-coil region" evidence="1">
    <location>
        <begin position="114"/>
        <end position="141"/>
    </location>
</feature>
<proteinExistence type="predicted"/>
<keyword evidence="3" id="KW-1185">Reference proteome</keyword>
<dbReference type="EMBL" id="WWCU01000010">
    <property type="protein sequence ID" value="MYN07970.1"/>
    <property type="molecule type" value="Genomic_DNA"/>
</dbReference>
<accession>A0A7X4HCZ9</accession>
<name>A0A7X4HCZ9_9BURK</name>
<evidence type="ECO:0000256" key="1">
    <source>
        <dbReference type="SAM" id="Coils"/>
    </source>
</evidence>
<evidence type="ECO:0000313" key="3">
    <source>
        <dbReference type="Proteomes" id="UP000450676"/>
    </source>
</evidence>